<dbReference type="PANTHER" id="PTHR47429">
    <property type="entry name" value="PROTEIN TWIN LOV 1"/>
    <property type="match status" value="1"/>
</dbReference>
<protein>
    <submittedName>
        <fullName evidence="5">PAS domain-containing protein</fullName>
    </submittedName>
</protein>
<dbReference type="PROSITE" id="PS50112">
    <property type="entry name" value="PAS"/>
    <property type="match status" value="1"/>
</dbReference>
<evidence type="ECO:0000256" key="1">
    <source>
        <dbReference type="ARBA" id="ARBA00022630"/>
    </source>
</evidence>
<dbReference type="CDD" id="cd00130">
    <property type="entry name" value="PAS"/>
    <property type="match status" value="1"/>
</dbReference>
<dbReference type="Proteomes" id="UP001138961">
    <property type="component" value="Unassembled WGS sequence"/>
</dbReference>
<keyword evidence="6" id="KW-1185">Reference proteome</keyword>
<keyword evidence="1" id="KW-0285">Flavoprotein</keyword>
<dbReference type="PANTHER" id="PTHR47429:SF2">
    <property type="entry name" value="PROTEIN TWIN LOV 1"/>
    <property type="match status" value="1"/>
</dbReference>
<evidence type="ECO:0000259" key="4">
    <source>
        <dbReference type="PROSITE" id="PS50112"/>
    </source>
</evidence>
<keyword evidence="2" id="KW-0288">FMN</keyword>
<evidence type="ECO:0000256" key="2">
    <source>
        <dbReference type="ARBA" id="ARBA00022643"/>
    </source>
</evidence>
<dbReference type="EMBL" id="JAJATZ010000003">
    <property type="protein sequence ID" value="MCB5198996.1"/>
    <property type="molecule type" value="Genomic_DNA"/>
</dbReference>
<reference evidence="5" key="1">
    <citation type="submission" date="2021-10" db="EMBL/GenBank/DDBJ databases">
        <title>Loktanella gaetbuli sp. nov., isolated from a tidal flat.</title>
        <authorList>
            <person name="Park S."/>
            <person name="Yoon J.-H."/>
        </authorList>
    </citation>
    <scope>NUCLEOTIDE SEQUENCE</scope>
    <source>
        <strain evidence="5">TSTF-M6</strain>
    </source>
</reference>
<dbReference type="InterPro" id="IPR000014">
    <property type="entry name" value="PAS"/>
</dbReference>
<dbReference type="SUPFAM" id="SSF55785">
    <property type="entry name" value="PYP-like sensor domain (PAS domain)"/>
    <property type="match status" value="1"/>
</dbReference>
<evidence type="ECO:0000313" key="5">
    <source>
        <dbReference type="EMBL" id="MCB5198996.1"/>
    </source>
</evidence>
<accession>A0ABS8BU41</accession>
<dbReference type="Gene3D" id="3.30.450.20">
    <property type="entry name" value="PAS domain"/>
    <property type="match status" value="1"/>
</dbReference>
<name>A0ABS8BU41_9RHOB</name>
<dbReference type="RefSeq" id="WP_226747829.1">
    <property type="nucleotide sequence ID" value="NZ_JAJATZ010000003.1"/>
</dbReference>
<keyword evidence="3" id="KW-0157">Chromophore</keyword>
<organism evidence="5 6">
    <name type="scientific">Loktanella gaetbuli</name>
    <dbReference type="NCBI Taxonomy" id="2881335"/>
    <lineage>
        <taxon>Bacteria</taxon>
        <taxon>Pseudomonadati</taxon>
        <taxon>Pseudomonadota</taxon>
        <taxon>Alphaproteobacteria</taxon>
        <taxon>Rhodobacterales</taxon>
        <taxon>Roseobacteraceae</taxon>
        <taxon>Loktanella</taxon>
    </lineage>
</organism>
<gene>
    <name evidence="5" type="ORF">LGQ03_07065</name>
</gene>
<proteinExistence type="predicted"/>
<comment type="caution">
    <text evidence="5">The sequence shown here is derived from an EMBL/GenBank/DDBJ whole genome shotgun (WGS) entry which is preliminary data.</text>
</comment>
<dbReference type="NCBIfam" id="TIGR00229">
    <property type="entry name" value="sensory_box"/>
    <property type="match status" value="1"/>
</dbReference>
<evidence type="ECO:0000313" key="6">
    <source>
        <dbReference type="Proteomes" id="UP001138961"/>
    </source>
</evidence>
<evidence type="ECO:0000256" key="3">
    <source>
        <dbReference type="ARBA" id="ARBA00022991"/>
    </source>
</evidence>
<dbReference type="InterPro" id="IPR035965">
    <property type="entry name" value="PAS-like_dom_sf"/>
</dbReference>
<feature type="domain" description="PAS" evidence="4">
    <location>
        <begin position="5"/>
        <end position="54"/>
    </location>
</feature>
<sequence>MPYLNLEQVAKRFDPLPVALTIADPGQTDLPLIYSNSAFSALTGYAQHEVLNRNCRFLQGDLDNTSARRTVRDALAAAKPAQATFDNLRKDGSSLTTLLYLEPLHDRAGNLVYVVGSQFELHPKVSAAEVDRHSNQFVDGIGDLLALNENLRAVTQRSLARSALATVKLWLET</sequence>
<dbReference type="Pfam" id="PF13426">
    <property type="entry name" value="PAS_9"/>
    <property type="match status" value="1"/>
</dbReference>